<feature type="transmembrane region" description="Helical" evidence="8">
    <location>
        <begin position="12"/>
        <end position="35"/>
    </location>
</feature>
<keyword evidence="5 8" id="KW-0472">Membrane</keyword>
<keyword evidence="11" id="KW-1185">Reference proteome</keyword>
<dbReference type="Pfam" id="PF07686">
    <property type="entry name" value="V-set"/>
    <property type="match status" value="2"/>
</dbReference>
<keyword evidence="6" id="KW-1015">Disulfide bond</keyword>
<feature type="transmembrane region" description="Helical" evidence="8">
    <location>
        <begin position="266"/>
        <end position="287"/>
    </location>
</feature>
<evidence type="ECO:0000256" key="5">
    <source>
        <dbReference type="ARBA" id="ARBA00023136"/>
    </source>
</evidence>
<evidence type="ECO:0000256" key="1">
    <source>
        <dbReference type="ARBA" id="ARBA00004236"/>
    </source>
</evidence>
<feature type="domain" description="Ig-like" evidence="9">
    <location>
        <begin position="51"/>
        <end position="129"/>
    </location>
</feature>
<dbReference type="Ensembl" id="ENSAMXT00000001496.2">
    <property type="protein sequence ID" value="ENSAMXP00000001496.2"/>
    <property type="gene ID" value="ENSAMXG00000001470.2"/>
</dbReference>
<evidence type="ECO:0000256" key="6">
    <source>
        <dbReference type="ARBA" id="ARBA00023157"/>
    </source>
</evidence>
<dbReference type="InterPro" id="IPR013783">
    <property type="entry name" value="Ig-like_fold"/>
</dbReference>
<evidence type="ECO:0000313" key="10">
    <source>
        <dbReference type="Ensembl" id="ENSAMXP00000001496.2"/>
    </source>
</evidence>
<evidence type="ECO:0000259" key="9">
    <source>
        <dbReference type="PROSITE" id="PS50835"/>
    </source>
</evidence>
<keyword evidence="8" id="KW-0812">Transmembrane</keyword>
<sequence>MPFARFQAMQGFVIICTHLYFYVFSSSFVFAVGVVQLQDAKLAPIQVVNLGDSVTIQCHLPQKRITTMVWYKQSVGQNPRPLAMVYNYVRETKFEDEFQNGRFNVYPEKGSFHLNIAAVGQEDTGAYYCGIVFLNELQFVSWTFLMPAGKNSLNFVQQPVLELVHPGHSISLECTVFTKTCSGDHSVYWFRHGSGESHPGIIFTHGNRSDQCKKSSETVSPTQSCIYKLPKNNLSLSDAGTYYCAVAACGEILFGNGTALKLMGKYCITSLTTVLIVILALAIRLFILRTACEDKSVYSEVASNPKD</sequence>
<keyword evidence="7" id="KW-0325">Glycoprotein</keyword>
<dbReference type="InterPro" id="IPR003599">
    <property type="entry name" value="Ig_sub"/>
</dbReference>
<dbReference type="eggNOG" id="ENOG502SHRM">
    <property type="taxonomic scope" value="Eukaryota"/>
</dbReference>
<keyword evidence="2" id="KW-1003">Cell membrane</keyword>
<dbReference type="InterPro" id="IPR007110">
    <property type="entry name" value="Ig-like_dom"/>
</dbReference>
<reference evidence="11" key="2">
    <citation type="journal article" date="2014" name="Nat. Commun.">
        <title>The cavefish genome reveals candidate genes for eye loss.</title>
        <authorList>
            <person name="McGaugh S.E."/>
            <person name="Gross J.B."/>
            <person name="Aken B."/>
            <person name="Blin M."/>
            <person name="Borowsky R."/>
            <person name="Chalopin D."/>
            <person name="Hinaux H."/>
            <person name="Jeffery W.R."/>
            <person name="Keene A."/>
            <person name="Ma L."/>
            <person name="Minx P."/>
            <person name="Murphy D."/>
            <person name="O'Quin K.E."/>
            <person name="Retaux S."/>
            <person name="Rohner N."/>
            <person name="Searle S.M."/>
            <person name="Stahl B.A."/>
            <person name="Tabin C."/>
            <person name="Volff J.N."/>
            <person name="Yoshizawa M."/>
            <person name="Warren W.C."/>
        </authorList>
    </citation>
    <scope>NUCLEOTIDE SEQUENCE [LARGE SCALE GENOMIC DNA]</scope>
    <source>
        <strain evidence="11">female</strain>
    </source>
</reference>
<organism evidence="10 11">
    <name type="scientific">Astyanax mexicanus</name>
    <name type="common">Blind cave fish</name>
    <name type="synonym">Astyanax fasciatus mexicanus</name>
    <dbReference type="NCBI Taxonomy" id="7994"/>
    <lineage>
        <taxon>Eukaryota</taxon>
        <taxon>Metazoa</taxon>
        <taxon>Chordata</taxon>
        <taxon>Craniata</taxon>
        <taxon>Vertebrata</taxon>
        <taxon>Euteleostomi</taxon>
        <taxon>Actinopterygii</taxon>
        <taxon>Neopterygii</taxon>
        <taxon>Teleostei</taxon>
        <taxon>Ostariophysi</taxon>
        <taxon>Characiformes</taxon>
        <taxon>Characoidei</taxon>
        <taxon>Acestrorhamphidae</taxon>
        <taxon>Acestrorhamphinae</taxon>
        <taxon>Astyanax</taxon>
    </lineage>
</organism>
<keyword evidence="8" id="KW-1133">Transmembrane helix</keyword>
<evidence type="ECO:0000313" key="11">
    <source>
        <dbReference type="Proteomes" id="UP000018467"/>
    </source>
</evidence>
<dbReference type="Proteomes" id="UP000018467">
    <property type="component" value="Unassembled WGS sequence"/>
</dbReference>
<dbReference type="PROSITE" id="PS50835">
    <property type="entry name" value="IG_LIKE"/>
    <property type="match status" value="2"/>
</dbReference>
<dbReference type="Gene3D" id="2.60.40.10">
    <property type="entry name" value="Immunoglobulins"/>
    <property type="match status" value="2"/>
</dbReference>
<dbReference type="SMART" id="SM00409">
    <property type="entry name" value="IG"/>
    <property type="match status" value="2"/>
</dbReference>
<dbReference type="InterPro" id="IPR036179">
    <property type="entry name" value="Ig-like_dom_sf"/>
</dbReference>
<dbReference type="GeneTree" id="ENSGT01030000234530"/>
<feature type="domain" description="Ig-like" evidence="9">
    <location>
        <begin position="147"/>
        <end position="246"/>
    </location>
</feature>
<dbReference type="GO" id="GO:0005886">
    <property type="term" value="C:plasma membrane"/>
    <property type="evidence" value="ECO:0007669"/>
    <property type="project" value="UniProtKB-SubCell"/>
</dbReference>
<dbReference type="SMART" id="SM00406">
    <property type="entry name" value="IGv"/>
    <property type="match status" value="2"/>
</dbReference>
<dbReference type="GO" id="GO:0009617">
    <property type="term" value="P:response to bacterium"/>
    <property type="evidence" value="ECO:0007669"/>
    <property type="project" value="TreeGrafter"/>
</dbReference>
<reference evidence="11" key="1">
    <citation type="submission" date="2013-03" db="EMBL/GenBank/DDBJ databases">
        <authorList>
            <person name="Jeffery W."/>
            <person name="Warren W."/>
            <person name="Wilson R.K."/>
        </authorList>
    </citation>
    <scope>NUCLEOTIDE SEQUENCE</scope>
    <source>
        <strain evidence="11">female</strain>
    </source>
</reference>
<dbReference type="PANTHER" id="PTHR19433:SF133">
    <property type="entry name" value="IMMUNE-TYPE RECEPTOR 5 PRECURSOR-RELATED"/>
    <property type="match status" value="1"/>
</dbReference>
<evidence type="ECO:0000256" key="2">
    <source>
        <dbReference type="ARBA" id="ARBA00022475"/>
    </source>
</evidence>
<accession>W5K1N6</accession>
<reference evidence="10" key="3">
    <citation type="submission" date="2025-08" db="UniProtKB">
        <authorList>
            <consortium name="Ensembl"/>
        </authorList>
    </citation>
    <scope>IDENTIFICATION</scope>
</reference>
<dbReference type="SUPFAM" id="SSF48726">
    <property type="entry name" value="Immunoglobulin"/>
    <property type="match status" value="2"/>
</dbReference>
<dbReference type="Bgee" id="ENSAMXG00000001470">
    <property type="expression patterns" value="Expressed in head kidney and 3 other cell types or tissues"/>
</dbReference>
<evidence type="ECO:0000256" key="8">
    <source>
        <dbReference type="SAM" id="Phobius"/>
    </source>
</evidence>
<keyword evidence="3" id="KW-0732">Signal</keyword>
<dbReference type="HOGENOM" id="CLU_055459_2_2_1"/>
<dbReference type="AlphaFoldDB" id="W5K1N6"/>
<comment type="subcellular location">
    <subcellularLocation>
        <location evidence="1">Cell membrane</location>
    </subcellularLocation>
</comment>
<proteinExistence type="predicted"/>
<dbReference type="InterPro" id="IPR052051">
    <property type="entry name" value="TCR_complex_component"/>
</dbReference>
<evidence type="ECO:0000256" key="3">
    <source>
        <dbReference type="ARBA" id="ARBA00022729"/>
    </source>
</evidence>
<keyword evidence="4" id="KW-0391">Immunity</keyword>
<reference evidence="10" key="4">
    <citation type="submission" date="2025-09" db="UniProtKB">
        <authorList>
            <consortium name="Ensembl"/>
        </authorList>
    </citation>
    <scope>IDENTIFICATION</scope>
</reference>
<dbReference type="InterPro" id="IPR013106">
    <property type="entry name" value="Ig_V-set"/>
</dbReference>
<name>W5K1N6_ASTMX</name>
<dbReference type="PANTHER" id="PTHR19433">
    <property type="entry name" value="T-CELL RECEPTOR ALPHA CHAIN V REGION-RELATED"/>
    <property type="match status" value="1"/>
</dbReference>
<evidence type="ECO:0000256" key="4">
    <source>
        <dbReference type="ARBA" id="ARBA00022859"/>
    </source>
</evidence>
<dbReference type="GO" id="GO:0002376">
    <property type="term" value="P:immune system process"/>
    <property type="evidence" value="ECO:0007669"/>
    <property type="project" value="UniProtKB-KW"/>
</dbReference>
<protein>
    <recommendedName>
        <fullName evidence="9">Ig-like domain-containing protein</fullName>
    </recommendedName>
</protein>
<dbReference type="CDD" id="cd00099">
    <property type="entry name" value="IgV"/>
    <property type="match status" value="1"/>
</dbReference>
<evidence type="ECO:0000256" key="7">
    <source>
        <dbReference type="ARBA" id="ARBA00023180"/>
    </source>
</evidence>